<dbReference type="KEGG" id="dai:Desaci_4266"/>
<dbReference type="AlphaFoldDB" id="I4DBE5"/>
<organism evidence="1 2">
    <name type="scientific">Desulfosporosinus acidiphilus (strain DSM 22704 / JCM 16185 / SJ4)</name>
    <dbReference type="NCBI Taxonomy" id="646529"/>
    <lineage>
        <taxon>Bacteria</taxon>
        <taxon>Bacillati</taxon>
        <taxon>Bacillota</taxon>
        <taxon>Clostridia</taxon>
        <taxon>Eubacteriales</taxon>
        <taxon>Desulfitobacteriaceae</taxon>
        <taxon>Desulfosporosinus</taxon>
    </lineage>
</organism>
<dbReference type="eggNOG" id="ENOG503369Y">
    <property type="taxonomic scope" value="Bacteria"/>
</dbReference>
<evidence type="ECO:0000313" key="2">
    <source>
        <dbReference type="Proteomes" id="UP000002892"/>
    </source>
</evidence>
<protein>
    <submittedName>
        <fullName evidence="1">Uncharacterized protein</fullName>
    </submittedName>
</protein>
<evidence type="ECO:0000313" key="1">
    <source>
        <dbReference type="EMBL" id="AFM43119.1"/>
    </source>
</evidence>
<dbReference type="HOGENOM" id="CLU_2355125_0_0_9"/>
<dbReference type="RefSeq" id="WP_014829105.1">
    <property type="nucleotide sequence ID" value="NC_018068.1"/>
</dbReference>
<accession>I4DBE5</accession>
<dbReference type="OrthoDB" id="2628515at2"/>
<reference evidence="1 2" key="1">
    <citation type="journal article" date="2012" name="J. Bacteriol.">
        <title>Complete genome sequences of Desulfosporosinus orientis DSM765T, Desulfosporosinus youngiae DSM17734T, Desulfosporosinus meridiei DSM13257T, and Desulfosporosinus acidiphilus DSM22704T.</title>
        <authorList>
            <person name="Pester M."/>
            <person name="Brambilla E."/>
            <person name="Alazard D."/>
            <person name="Rattei T."/>
            <person name="Weinmaier T."/>
            <person name="Han J."/>
            <person name="Lucas S."/>
            <person name="Lapidus A."/>
            <person name="Cheng J.F."/>
            <person name="Goodwin L."/>
            <person name="Pitluck S."/>
            <person name="Peters L."/>
            <person name="Ovchinnikova G."/>
            <person name="Teshima H."/>
            <person name="Detter J.C."/>
            <person name="Han C.S."/>
            <person name="Tapia R."/>
            <person name="Land M.L."/>
            <person name="Hauser L."/>
            <person name="Kyrpides N.C."/>
            <person name="Ivanova N.N."/>
            <person name="Pagani I."/>
            <person name="Huntmann M."/>
            <person name="Wei C.L."/>
            <person name="Davenport K.W."/>
            <person name="Daligault H."/>
            <person name="Chain P.S."/>
            <person name="Chen A."/>
            <person name="Mavromatis K."/>
            <person name="Markowitz V."/>
            <person name="Szeto E."/>
            <person name="Mikhailova N."/>
            <person name="Pati A."/>
            <person name="Wagner M."/>
            <person name="Woyke T."/>
            <person name="Ollivier B."/>
            <person name="Klenk H.P."/>
            <person name="Spring S."/>
            <person name="Loy A."/>
        </authorList>
    </citation>
    <scope>NUCLEOTIDE SEQUENCE [LARGE SCALE GENOMIC DNA]</scope>
    <source>
        <strain evidence="2">DSM 22704 / JCM 16185 / SJ4</strain>
    </source>
</reference>
<dbReference type="EMBL" id="CP003639">
    <property type="protein sequence ID" value="AFM43119.1"/>
    <property type="molecule type" value="Genomic_DNA"/>
</dbReference>
<sequence length="96" mass="11458">MKYITTNQLLEKFRHKEILGISDLVQVIKDEFNVNVWIEEENEDSIDIESLADDTNLIHQIEHSRDDRKSGRVYDHQAGLEYLRERIKEFERGQNV</sequence>
<dbReference type="Proteomes" id="UP000002892">
    <property type="component" value="Chromosome"/>
</dbReference>
<keyword evidence="2" id="KW-1185">Reference proteome</keyword>
<gene>
    <name evidence="1" type="ordered locus">Desaci_4266</name>
</gene>
<name>I4DBE5_DESAJ</name>
<proteinExistence type="predicted"/>